<evidence type="ECO:0000256" key="4">
    <source>
        <dbReference type="ARBA" id="ARBA00022525"/>
    </source>
</evidence>
<dbReference type="AlphaFoldDB" id="A0A022QS85"/>
<accession>A0A022QS85</accession>
<dbReference type="SUPFAM" id="SSF51126">
    <property type="entry name" value="Pectin lyase-like"/>
    <property type="match status" value="1"/>
</dbReference>
<evidence type="ECO:0000256" key="2">
    <source>
        <dbReference type="ARBA" id="ARBA00008834"/>
    </source>
</evidence>
<dbReference type="InterPro" id="IPR000743">
    <property type="entry name" value="Glyco_hydro_28"/>
</dbReference>
<dbReference type="Gene3D" id="2.160.20.10">
    <property type="entry name" value="Single-stranded right-handed beta-helix, Pectin lyase-like"/>
    <property type="match status" value="1"/>
</dbReference>
<comment type="similarity">
    <text evidence="2 9">Belongs to the glycosyl hydrolase 28 family.</text>
</comment>
<feature type="non-terminal residue" evidence="10">
    <location>
        <position position="1"/>
    </location>
</feature>
<keyword evidence="6 9" id="KW-0326">Glycosidase</keyword>
<evidence type="ECO:0008006" key="12">
    <source>
        <dbReference type="Google" id="ProtNLM"/>
    </source>
</evidence>
<dbReference type="PANTHER" id="PTHR31375">
    <property type="match status" value="1"/>
</dbReference>
<evidence type="ECO:0000256" key="3">
    <source>
        <dbReference type="ARBA" id="ARBA00022512"/>
    </source>
</evidence>
<keyword evidence="4" id="KW-0964">Secreted</keyword>
<proteinExistence type="inferred from homology"/>
<dbReference type="STRING" id="4155.A0A022QS85"/>
<evidence type="ECO:0000256" key="5">
    <source>
        <dbReference type="ARBA" id="ARBA00022801"/>
    </source>
</evidence>
<name>A0A022QS85_ERYGU</name>
<dbReference type="Proteomes" id="UP000030748">
    <property type="component" value="Unassembled WGS sequence"/>
</dbReference>
<keyword evidence="5 9" id="KW-0378">Hydrolase</keyword>
<organism evidence="10 11">
    <name type="scientific">Erythranthe guttata</name>
    <name type="common">Yellow monkey flower</name>
    <name type="synonym">Mimulus guttatus</name>
    <dbReference type="NCBI Taxonomy" id="4155"/>
    <lineage>
        <taxon>Eukaryota</taxon>
        <taxon>Viridiplantae</taxon>
        <taxon>Streptophyta</taxon>
        <taxon>Embryophyta</taxon>
        <taxon>Tracheophyta</taxon>
        <taxon>Spermatophyta</taxon>
        <taxon>Magnoliopsida</taxon>
        <taxon>eudicotyledons</taxon>
        <taxon>Gunneridae</taxon>
        <taxon>Pentapetalae</taxon>
        <taxon>asterids</taxon>
        <taxon>lamiids</taxon>
        <taxon>Lamiales</taxon>
        <taxon>Phrymaceae</taxon>
        <taxon>Erythranthe</taxon>
    </lineage>
</organism>
<dbReference type="EMBL" id="KI630949">
    <property type="protein sequence ID" value="EYU31582.1"/>
    <property type="molecule type" value="Genomic_DNA"/>
</dbReference>
<dbReference type="eggNOG" id="ENOG502QSBG">
    <property type="taxonomic scope" value="Eukaryota"/>
</dbReference>
<dbReference type="PROSITE" id="PS00502">
    <property type="entry name" value="POLYGALACTURONASE"/>
    <property type="match status" value="1"/>
</dbReference>
<feature type="active site" evidence="8">
    <location>
        <position position="225"/>
    </location>
</feature>
<dbReference type="GO" id="GO:0005975">
    <property type="term" value="P:carbohydrate metabolic process"/>
    <property type="evidence" value="ECO:0007669"/>
    <property type="project" value="InterPro"/>
</dbReference>
<evidence type="ECO:0000313" key="11">
    <source>
        <dbReference type="Proteomes" id="UP000030748"/>
    </source>
</evidence>
<keyword evidence="3" id="KW-0134">Cell wall</keyword>
<dbReference type="InterPro" id="IPR006626">
    <property type="entry name" value="PbH1"/>
</dbReference>
<evidence type="ECO:0000256" key="8">
    <source>
        <dbReference type="PROSITE-ProRule" id="PRU10052"/>
    </source>
</evidence>
<evidence type="ECO:0000256" key="9">
    <source>
        <dbReference type="RuleBase" id="RU361169"/>
    </source>
</evidence>
<keyword evidence="11" id="KW-1185">Reference proteome</keyword>
<protein>
    <recommendedName>
        <fullName evidence="12">Exopolygalacturonase</fullName>
    </recommendedName>
</protein>
<evidence type="ECO:0000256" key="1">
    <source>
        <dbReference type="ARBA" id="ARBA00004191"/>
    </source>
</evidence>
<dbReference type="GO" id="GO:0004650">
    <property type="term" value="F:polygalacturonase activity"/>
    <property type="evidence" value="ECO:0007669"/>
    <property type="project" value="InterPro"/>
</dbReference>
<dbReference type="InterPro" id="IPR012334">
    <property type="entry name" value="Pectin_lyas_fold"/>
</dbReference>
<sequence length="380" mass="41152">VNGHSLPPKIFDVVKYGAVSDGKTDNTKAFLKAWDEACGYSGRSRVFIPNGIFLLDSVSFVGPCSGPISFLVKGTIRAPTDSRRFFTDTWIGFRYVSRLTVKGGGIFDGQGQAAWPFNDCKTNDQCKPLPTTLRFDFVNNSRVLNLHSINSKSSHVNIFACGNFNITNVRLTAPSDSPNTDGIHIGSSSQIKITHVRISTGDDCISMVSGSQNIEIYDVSCGPGHGISIGSLGRSHEHEYVKGITVRNCSFIGSDNGVRIKTWSPSLYSEASDMTFQDIFMQNPKNPIVIDQQYCPSSHCLMKSESRSAVQIKDVTFSNIWGISSTKVALDLQCSGTLPCRNVKLIDINLSYNGPGGQAISQCSNVIGSSHGKLVPSGCL</sequence>
<dbReference type="FunFam" id="2.160.20.10:FF:000004">
    <property type="entry name" value="Pectin lyase-like superfamily protein"/>
    <property type="match status" value="1"/>
</dbReference>
<dbReference type="InterPro" id="IPR011050">
    <property type="entry name" value="Pectin_lyase_fold/virulence"/>
</dbReference>
<evidence type="ECO:0000313" key="10">
    <source>
        <dbReference type="EMBL" id="EYU31582.1"/>
    </source>
</evidence>
<dbReference type="GO" id="GO:0071555">
    <property type="term" value="P:cell wall organization"/>
    <property type="evidence" value="ECO:0007669"/>
    <property type="project" value="UniProtKB-KW"/>
</dbReference>
<evidence type="ECO:0000256" key="7">
    <source>
        <dbReference type="ARBA" id="ARBA00023316"/>
    </source>
</evidence>
<reference evidence="10 11" key="1">
    <citation type="journal article" date="2013" name="Proc. Natl. Acad. Sci. U.S.A.">
        <title>Fine-scale variation in meiotic recombination in Mimulus inferred from population shotgun sequencing.</title>
        <authorList>
            <person name="Hellsten U."/>
            <person name="Wright K.M."/>
            <person name="Jenkins J."/>
            <person name="Shu S."/>
            <person name="Yuan Y."/>
            <person name="Wessler S.R."/>
            <person name="Schmutz J."/>
            <person name="Willis J.H."/>
            <person name="Rokhsar D.S."/>
        </authorList>
    </citation>
    <scope>NUCLEOTIDE SEQUENCE [LARGE SCALE GENOMIC DNA]</scope>
    <source>
        <strain evidence="11">cv. DUN x IM62</strain>
    </source>
</reference>
<keyword evidence="7" id="KW-0961">Cell wall biogenesis/degradation</keyword>
<evidence type="ECO:0000256" key="6">
    <source>
        <dbReference type="ARBA" id="ARBA00023295"/>
    </source>
</evidence>
<dbReference type="Pfam" id="PF00295">
    <property type="entry name" value="Glyco_hydro_28"/>
    <property type="match status" value="1"/>
</dbReference>
<dbReference type="SMART" id="SM00710">
    <property type="entry name" value="PbH1"/>
    <property type="match status" value="5"/>
</dbReference>
<gene>
    <name evidence="10" type="ORF">MIMGU_mgv1a023133mg</name>
</gene>
<comment type="subcellular location">
    <subcellularLocation>
        <location evidence="1">Secreted</location>
        <location evidence="1">Cell wall</location>
    </subcellularLocation>
</comment>